<proteinExistence type="predicted"/>
<feature type="compositionally biased region" description="Basic and acidic residues" evidence="2">
    <location>
        <begin position="590"/>
        <end position="599"/>
    </location>
</feature>
<feature type="region of interest" description="Disordered" evidence="2">
    <location>
        <begin position="433"/>
        <end position="458"/>
    </location>
</feature>
<dbReference type="Pfam" id="PF04784">
    <property type="entry name" value="DUF547"/>
    <property type="match status" value="1"/>
</dbReference>
<feature type="region of interest" description="Disordered" evidence="2">
    <location>
        <begin position="136"/>
        <end position="253"/>
    </location>
</feature>
<dbReference type="PRINTS" id="PR01301">
    <property type="entry name" value="RGSPROTEIN"/>
</dbReference>
<dbReference type="SUPFAM" id="SSF48097">
    <property type="entry name" value="Regulator of G-protein signaling, RGS"/>
    <property type="match status" value="1"/>
</dbReference>
<dbReference type="Pfam" id="PF00615">
    <property type="entry name" value="RGS"/>
    <property type="match status" value="1"/>
</dbReference>
<protein>
    <recommendedName>
        <fullName evidence="3">RGS domain-containing protein</fullName>
    </recommendedName>
</protein>
<feature type="compositionally biased region" description="Polar residues" evidence="2">
    <location>
        <begin position="433"/>
        <end position="447"/>
    </location>
</feature>
<feature type="region of interest" description="Disordered" evidence="2">
    <location>
        <begin position="1"/>
        <end position="35"/>
    </location>
</feature>
<feature type="domain" description="RGS" evidence="3">
    <location>
        <begin position="688"/>
        <end position="807"/>
    </location>
</feature>
<evidence type="ECO:0000256" key="2">
    <source>
        <dbReference type="SAM" id="MobiDB-lite"/>
    </source>
</evidence>
<name>A0ABQ8XQ87_9EUKA</name>
<dbReference type="PROSITE" id="PS50132">
    <property type="entry name" value="RGS"/>
    <property type="match status" value="1"/>
</dbReference>
<feature type="compositionally biased region" description="Polar residues" evidence="2">
    <location>
        <begin position="147"/>
        <end position="160"/>
    </location>
</feature>
<keyword evidence="5" id="KW-1185">Reference proteome</keyword>
<dbReference type="InterPro" id="IPR006869">
    <property type="entry name" value="DUF547"/>
</dbReference>
<comment type="caution">
    <text evidence="4">The sequence shown here is derived from an EMBL/GenBank/DDBJ whole genome shotgun (WGS) entry which is preliminary data.</text>
</comment>
<feature type="compositionally biased region" description="Basic residues" evidence="2">
    <location>
        <begin position="19"/>
        <end position="35"/>
    </location>
</feature>
<evidence type="ECO:0000259" key="3">
    <source>
        <dbReference type="PROSITE" id="PS50132"/>
    </source>
</evidence>
<evidence type="ECO:0000256" key="1">
    <source>
        <dbReference type="SAM" id="Coils"/>
    </source>
</evidence>
<feature type="compositionally biased region" description="Polar residues" evidence="2">
    <location>
        <begin position="1"/>
        <end position="13"/>
    </location>
</feature>
<keyword evidence="1" id="KW-0175">Coiled coil</keyword>
<dbReference type="Proteomes" id="UP001150062">
    <property type="component" value="Unassembled WGS sequence"/>
</dbReference>
<feature type="coiled-coil region" evidence="1">
    <location>
        <begin position="84"/>
        <end position="118"/>
    </location>
</feature>
<feature type="region of interest" description="Disordered" evidence="2">
    <location>
        <begin position="590"/>
        <end position="632"/>
    </location>
</feature>
<dbReference type="PANTHER" id="PTHR34386:SF1">
    <property type="entry name" value="GLUTAREDOXIN-LIKE PROTEIN NRDH"/>
    <property type="match status" value="1"/>
</dbReference>
<evidence type="ECO:0000313" key="5">
    <source>
        <dbReference type="Proteomes" id="UP001150062"/>
    </source>
</evidence>
<dbReference type="Gene3D" id="1.10.167.10">
    <property type="entry name" value="Regulator of G-protein Signalling 4, domain 2"/>
    <property type="match status" value="1"/>
</dbReference>
<dbReference type="InterPro" id="IPR051548">
    <property type="entry name" value="Grx-like_ET"/>
</dbReference>
<dbReference type="CDD" id="cd07440">
    <property type="entry name" value="RGS"/>
    <property type="match status" value="1"/>
</dbReference>
<dbReference type="InterPro" id="IPR016137">
    <property type="entry name" value="RGS"/>
</dbReference>
<gene>
    <name evidence="4" type="ORF">M0813_29314</name>
</gene>
<dbReference type="EMBL" id="JAOAOG010000269">
    <property type="protein sequence ID" value="KAJ6234721.1"/>
    <property type="molecule type" value="Genomic_DNA"/>
</dbReference>
<dbReference type="InterPro" id="IPR044926">
    <property type="entry name" value="RGS_subdomain_2"/>
</dbReference>
<organism evidence="4 5">
    <name type="scientific">Anaeramoeba flamelloides</name>
    <dbReference type="NCBI Taxonomy" id="1746091"/>
    <lineage>
        <taxon>Eukaryota</taxon>
        <taxon>Metamonada</taxon>
        <taxon>Anaeramoebidae</taxon>
        <taxon>Anaeramoeba</taxon>
    </lineage>
</organism>
<reference evidence="4" key="1">
    <citation type="submission" date="2022-08" db="EMBL/GenBank/DDBJ databases">
        <title>Novel sulfate-reducing endosymbionts in the free-living metamonad Anaeramoeba.</title>
        <authorList>
            <person name="Jerlstrom-Hultqvist J."/>
            <person name="Cepicka I."/>
            <person name="Gallot-Lavallee L."/>
            <person name="Salas-Leiva D."/>
            <person name="Curtis B.A."/>
            <person name="Zahonova K."/>
            <person name="Pipaliya S."/>
            <person name="Dacks J."/>
            <person name="Roger A.J."/>
        </authorList>
    </citation>
    <scope>NUCLEOTIDE SEQUENCE</scope>
    <source>
        <strain evidence="4">Schooner1</strain>
    </source>
</reference>
<feature type="region of interest" description="Disordered" evidence="2">
    <location>
        <begin position="528"/>
        <end position="555"/>
    </location>
</feature>
<accession>A0ABQ8XQ87</accession>
<dbReference type="InterPro" id="IPR036305">
    <property type="entry name" value="RGS_sf"/>
</dbReference>
<sequence>MEPRSKQSPTKSFLPQFFQKKKKKKKKPRLLRRGSFKIARKKKTQRRRSLKLGNKTQLQTQSKENILCDILKSKFGLLKTQRKHLKKRRSKETLKKKINRLEKKLLKHTLENQILRIEHDFLSKSIQTSQKGVTTFSLESGSGVDTKPNSVANSKSEQNYSTNTKTSSNSSTSTSTSTSTNTNTSSETYSLSDFDLNPNINSNSDSISLSDRETKSKISRKGRSKTQEKINSKQGLHLQEKNKNTNPNQRDLNAVTRPNKKSIKLQRAIDKRQQEIKKLSKKVKILTTKYSPKKLNLVIDKKRTKLKQYTNDTNVYLKELNNFKEELKKVSDRNEEYFRSEGFTKIEKEFQELEQENEKSDRTIRKIKFQITNQGKRDKNRSYESVQLQRQILGKYKSTKLENKKLKFQLEELKQYLTLSQVESEVETEFDSNFSSLGESPVSSGFDTTDEENSEKRRFQRRLAKIGSTQNSNSATKNTLNKKHPMLISLSMDDINSTKVGNPRNQKIVILQQKAKKPFLKKLSPKFDHLNHNRRRKFNSHQRRKKGNHFQRVNVHRSNSISDLFSKPTKLRREKSLDALSANIKLPRDFFKSTDDKKPTQKIQKNNSDSTDRSSGNKGNTKKKNNKMKSSNSIDNIINLSQDKKPISSTFKKAPRIRRMTTNNFSTNNLHDIKKQIKEKKKERDITSLEMLLTIPIAVDYFKEFLCEELNQENILFFQDVKSFKQEFRSQKKMQQKAKKIYKKYIIPGSLFEINIISKDRKDIIEQIENKKFKSNMFDNAQETIFRHMNFNSWQPFVSSDIYQNLIKHLRNDSSVNLDPDKKSCELIYSKTNNNNNIDKVLNEENKTIYQSQKRNGYQVGEELLASLFDLLNTYFYVSTNNINMKAISTSIPFRRFVERTGELKNVELDNLTRDERLCFFLNLFNMLTLHGFIVNGVPNDKVSVEKFMKKTKYCVNNIYFSLNDIYQGILRGNSHQKNSGNEYFKSMMDENKKKYAIEKIDPRIHFALINYMFPSFIRIYHLQNLNQILQQVTMKVLTPLIRFKNTKIFLPKLFGIYEKDFGKAELVITWLQNTLKTHFVIEQNKCYIVKFTHKKIIKPSIFFDLKRTLSRKFSLIELLDEK</sequence>
<dbReference type="PANTHER" id="PTHR34386">
    <property type="entry name" value="GLUTAREDOXIN"/>
    <property type="match status" value="1"/>
</dbReference>
<feature type="compositionally biased region" description="Low complexity" evidence="2">
    <location>
        <begin position="161"/>
        <end position="188"/>
    </location>
</feature>
<evidence type="ECO:0000313" key="4">
    <source>
        <dbReference type="EMBL" id="KAJ6234721.1"/>
    </source>
</evidence>
<feature type="compositionally biased region" description="Low complexity" evidence="2">
    <location>
        <begin position="195"/>
        <end position="209"/>
    </location>
</feature>
<dbReference type="SMART" id="SM00315">
    <property type="entry name" value="RGS"/>
    <property type="match status" value="1"/>
</dbReference>
<feature type="compositionally biased region" description="Basic residues" evidence="2">
    <location>
        <begin position="532"/>
        <end position="549"/>
    </location>
</feature>
<feature type="coiled-coil region" evidence="1">
    <location>
        <begin position="262"/>
        <end position="370"/>
    </location>
</feature>